<accession>A0A251SZ23</accession>
<dbReference type="InParanoid" id="A0A251SZ23"/>
<evidence type="ECO:0000313" key="2">
    <source>
        <dbReference type="Proteomes" id="UP000215914"/>
    </source>
</evidence>
<dbReference type="EMBL" id="CM007901">
    <property type="protein sequence ID" value="OTG04080.1"/>
    <property type="molecule type" value="Genomic_DNA"/>
</dbReference>
<dbReference type="AlphaFoldDB" id="A0A251SZ23"/>
<protein>
    <submittedName>
        <fullName evidence="1">Uncharacterized protein</fullName>
    </submittedName>
</protein>
<proteinExistence type="predicted"/>
<sequence>MCQGGSYWCPFRGAPIGTPKEEVNGDSSLILARTSCFLPELHIVYPQLTFGENAS</sequence>
<name>A0A251SZ23_HELAN</name>
<keyword evidence="2" id="KW-1185">Reference proteome</keyword>
<organism evidence="1 2">
    <name type="scientific">Helianthus annuus</name>
    <name type="common">Common sunflower</name>
    <dbReference type="NCBI Taxonomy" id="4232"/>
    <lineage>
        <taxon>Eukaryota</taxon>
        <taxon>Viridiplantae</taxon>
        <taxon>Streptophyta</taxon>
        <taxon>Embryophyta</taxon>
        <taxon>Tracheophyta</taxon>
        <taxon>Spermatophyta</taxon>
        <taxon>Magnoliopsida</taxon>
        <taxon>eudicotyledons</taxon>
        <taxon>Gunneridae</taxon>
        <taxon>Pentapetalae</taxon>
        <taxon>asterids</taxon>
        <taxon>campanulids</taxon>
        <taxon>Asterales</taxon>
        <taxon>Asteraceae</taxon>
        <taxon>Asteroideae</taxon>
        <taxon>Heliantheae alliance</taxon>
        <taxon>Heliantheae</taxon>
        <taxon>Helianthus</taxon>
    </lineage>
</organism>
<dbReference type="Proteomes" id="UP000215914">
    <property type="component" value="Chromosome 12"/>
</dbReference>
<reference evidence="2" key="1">
    <citation type="journal article" date="2017" name="Nature">
        <title>The sunflower genome provides insights into oil metabolism, flowering and Asterid evolution.</title>
        <authorList>
            <person name="Badouin H."/>
            <person name="Gouzy J."/>
            <person name="Grassa C.J."/>
            <person name="Murat F."/>
            <person name="Staton S.E."/>
            <person name="Cottret L."/>
            <person name="Lelandais-Briere C."/>
            <person name="Owens G.L."/>
            <person name="Carrere S."/>
            <person name="Mayjonade B."/>
            <person name="Legrand L."/>
            <person name="Gill N."/>
            <person name="Kane N.C."/>
            <person name="Bowers J.E."/>
            <person name="Hubner S."/>
            <person name="Bellec A."/>
            <person name="Berard A."/>
            <person name="Berges H."/>
            <person name="Blanchet N."/>
            <person name="Boniface M.C."/>
            <person name="Brunel D."/>
            <person name="Catrice O."/>
            <person name="Chaidir N."/>
            <person name="Claudel C."/>
            <person name="Donnadieu C."/>
            <person name="Faraut T."/>
            <person name="Fievet G."/>
            <person name="Helmstetter N."/>
            <person name="King M."/>
            <person name="Knapp S.J."/>
            <person name="Lai Z."/>
            <person name="Le Paslier M.C."/>
            <person name="Lippi Y."/>
            <person name="Lorenzon L."/>
            <person name="Mandel J.R."/>
            <person name="Marage G."/>
            <person name="Marchand G."/>
            <person name="Marquand E."/>
            <person name="Bret-Mestries E."/>
            <person name="Morien E."/>
            <person name="Nambeesan S."/>
            <person name="Nguyen T."/>
            <person name="Pegot-Espagnet P."/>
            <person name="Pouilly N."/>
            <person name="Raftis F."/>
            <person name="Sallet E."/>
            <person name="Schiex T."/>
            <person name="Thomas J."/>
            <person name="Vandecasteele C."/>
            <person name="Vares D."/>
            <person name="Vear F."/>
            <person name="Vautrin S."/>
            <person name="Crespi M."/>
            <person name="Mangin B."/>
            <person name="Burke J.M."/>
            <person name="Salse J."/>
            <person name="Munos S."/>
            <person name="Vincourt P."/>
            <person name="Rieseberg L.H."/>
            <person name="Langlade N.B."/>
        </authorList>
    </citation>
    <scope>NUCLEOTIDE SEQUENCE [LARGE SCALE GENOMIC DNA]</scope>
    <source>
        <strain evidence="2">cv. SF193</strain>
    </source>
</reference>
<gene>
    <name evidence="1" type="ORF">HannXRQ_Chr12g0358381</name>
</gene>
<evidence type="ECO:0000313" key="1">
    <source>
        <dbReference type="EMBL" id="OTG04080.1"/>
    </source>
</evidence>